<dbReference type="EMBL" id="SMCS01000005">
    <property type="protein sequence ID" value="TCV93284.1"/>
    <property type="molecule type" value="Genomic_DNA"/>
</dbReference>
<protein>
    <submittedName>
        <fullName evidence="1">Uncharacterized protein</fullName>
    </submittedName>
</protein>
<dbReference type="OrthoDB" id="5957938at2"/>
<dbReference type="Proteomes" id="UP000295645">
    <property type="component" value="Unassembled WGS sequence"/>
</dbReference>
<dbReference type="AlphaFoldDB" id="A0A4R3YQ17"/>
<gene>
    <name evidence="1" type="ORF">EC912_105144</name>
</gene>
<accession>A0A4R3YQ17</accession>
<comment type="caution">
    <text evidence="1">The sequence shown here is derived from an EMBL/GenBank/DDBJ whole genome shotgun (WGS) entry which is preliminary data.</text>
</comment>
<sequence length="71" mass="8348">MELTQYRRTQGQQATYLVEYGPDGYQISRDGRLRRSKQLGPACRLMGQRERVRVAKQFAIEDIERLIGMEE</sequence>
<organism evidence="1 2">
    <name type="scientific">Luteibacter rhizovicinus</name>
    <dbReference type="NCBI Taxonomy" id="242606"/>
    <lineage>
        <taxon>Bacteria</taxon>
        <taxon>Pseudomonadati</taxon>
        <taxon>Pseudomonadota</taxon>
        <taxon>Gammaproteobacteria</taxon>
        <taxon>Lysobacterales</taxon>
        <taxon>Rhodanobacteraceae</taxon>
        <taxon>Luteibacter</taxon>
    </lineage>
</organism>
<name>A0A4R3YQ17_9GAMM</name>
<keyword evidence="2" id="KW-1185">Reference proteome</keyword>
<evidence type="ECO:0000313" key="1">
    <source>
        <dbReference type="EMBL" id="TCV93284.1"/>
    </source>
</evidence>
<evidence type="ECO:0000313" key="2">
    <source>
        <dbReference type="Proteomes" id="UP000295645"/>
    </source>
</evidence>
<dbReference type="RefSeq" id="WP_132144958.1">
    <property type="nucleotide sequence ID" value="NZ_SMCS01000005.1"/>
</dbReference>
<proteinExistence type="predicted"/>
<reference evidence="1 2" key="1">
    <citation type="submission" date="2019-03" db="EMBL/GenBank/DDBJ databases">
        <title>Above-ground endophytic microbial communities from plants in different locations in the United States.</title>
        <authorList>
            <person name="Frank C."/>
        </authorList>
    </citation>
    <scope>NUCLEOTIDE SEQUENCE [LARGE SCALE GENOMIC DNA]</scope>
    <source>
        <strain evidence="1 2">LP_13_YM</strain>
    </source>
</reference>